<dbReference type="PROSITE" id="PS00141">
    <property type="entry name" value="ASP_PROTEASE"/>
    <property type="match status" value="1"/>
</dbReference>
<keyword evidence="5" id="KW-0064">Aspartyl protease</keyword>
<keyword evidence="5" id="KW-0378">Hydrolase</keyword>
<dbReference type="InterPro" id="IPR007856">
    <property type="entry name" value="SapB_1"/>
</dbReference>
<dbReference type="InterPro" id="IPR001461">
    <property type="entry name" value="Aspartic_peptidase_A1"/>
</dbReference>
<dbReference type="InterPro" id="IPR008138">
    <property type="entry name" value="SapB_2"/>
</dbReference>
<dbReference type="EMBL" id="BNJQ01000012">
    <property type="protein sequence ID" value="GHP06121.1"/>
    <property type="molecule type" value="Genomic_DNA"/>
</dbReference>
<dbReference type="Gene3D" id="1.10.225.10">
    <property type="entry name" value="Saposin-like"/>
    <property type="match status" value="1"/>
</dbReference>
<dbReference type="Pfam" id="PF03489">
    <property type="entry name" value="SapB_2"/>
    <property type="match status" value="1"/>
</dbReference>
<dbReference type="InterPro" id="IPR001969">
    <property type="entry name" value="Aspartic_peptidase_AS"/>
</dbReference>
<evidence type="ECO:0000256" key="4">
    <source>
        <dbReference type="PIRSR" id="PIRSR601461-2"/>
    </source>
</evidence>
<evidence type="ECO:0000256" key="1">
    <source>
        <dbReference type="ARBA" id="ARBA00007447"/>
    </source>
</evidence>
<dbReference type="PANTHER" id="PTHR47966:SF51">
    <property type="entry name" value="BETA-SITE APP-CLEAVING ENZYME, ISOFORM A-RELATED"/>
    <property type="match status" value="1"/>
</dbReference>
<dbReference type="SUPFAM" id="SSF50630">
    <property type="entry name" value="Acid proteases"/>
    <property type="match status" value="1"/>
</dbReference>
<feature type="domain" description="Saposin B-type" evidence="6">
    <location>
        <begin position="135"/>
        <end position="174"/>
    </location>
</feature>
<accession>A0A830HKQ0</accession>
<feature type="disulfide bond" evidence="4">
    <location>
        <begin position="246"/>
        <end position="283"/>
    </location>
</feature>
<dbReference type="InterPro" id="IPR011001">
    <property type="entry name" value="Saposin-like"/>
</dbReference>
<dbReference type="AlphaFoldDB" id="A0A830HKQ0"/>
<keyword evidence="5" id="KW-0645">Protease</keyword>
<dbReference type="PROSITE" id="PS50015">
    <property type="entry name" value="SAP_B"/>
    <property type="match status" value="1"/>
</dbReference>
<dbReference type="Pfam" id="PF00026">
    <property type="entry name" value="Asp"/>
    <property type="match status" value="1"/>
</dbReference>
<dbReference type="InterPro" id="IPR021109">
    <property type="entry name" value="Peptidase_aspartic_dom_sf"/>
</dbReference>
<dbReference type="PANTHER" id="PTHR47966">
    <property type="entry name" value="BETA-SITE APP-CLEAVING ENZYME, ISOFORM A-RELATED"/>
    <property type="match status" value="1"/>
</dbReference>
<protein>
    <recommendedName>
        <fullName evidence="10">Peptidase A1 domain-containing protein</fullName>
    </recommendedName>
</protein>
<name>A0A830HKQ0_9CHLO</name>
<dbReference type="SUPFAM" id="SSF47862">
    <property type="entry name" value="Saposin"/>
    <property type="match status" value="1"/>
</dbReference>
<dbReference type="Pfam" id="PF05184">
    <property type="entry name" value="SapB_1"/>
    <property type="match status" value="1"/>
</dbReference>
<reference evidence="8" key="1">
    <citation type="submission" date="2020-10" db="EMBL/GenBank/DDBJ databases">
        <title>Unveiling of a novel bifunctional photoreceptor, Dualchrome1, isolated from a cosmopolitan green alga.</title>
        <authorList>
            <person name="Suzuki S."/>
            <person name="Kawachi M."/>
        </authorList>
    </citation>
    <scope>NUCLEOTIDE SEQUENCE</scope>
    <source>
        <strain evidence="8">NIES 2893</strain>
    </source>
</reference>
<dbReference type="Proteomes" id="UP000660262">
    <property type="component" value="Unassembled WGS sequence"/>
</dbReference>
<feature type="domain" description="Peptidase A1" evidence="7">
    <location>
        <begin position="1"/>
        <end position="324"/>
    </location>
</feature>
<dbReference type="GO" id="GO:0004190">
    <property type="term" value="F:aspartic-type endopeptidase activity"/>
    <property type="evidence" value="ECO:0007669"/>
    <property type="project" value="UniProtKB-KW"/>
</dbReference>
<comment type="similarity">
    <text evidence="1 5">Belongs to the peptidase A1 family.</text>
</comment>
<keyword evidence="9" id="KW-1185">Reference proteome</keyword>
<sequence>MKSGYVRLTISAARVQFVRWLDTLEEAILHLKSASLRLKRIKRVESAFHTTWNSTVGSHRTLKRANSARLTTVTFPTRTSFSKISRSAILVIKVPGDSKFCDGGCVAIADTGTSLLAGPTKDINAINAKIGAVSVIAAQCEQYVEQYFPKIIDMLTSTPPDEVCEKVHLCDSAKDTTSRKLLKHPAHLKSMVGNDVNSAECSLCKLAVGWADSKLEDKDTQEKLKKDLAELCVKEAGAGGEAVVDCDSLSEMPDVTFTIAGKDFVLTPDQYVLKVTAQNQTECISGFMGLDVPAPMGPLYILGDIFLGVYHTVFDLGNNQVGFATATP</sequence>
<dbReference type="FunFam" id="2.40.70.10:FF:000044">
    <property type="entry name" value="Lysosomal aspartic protease"/>
    <property type="match status" value="1"/>
</dbReference>
<proteinExistence type="inferred from homology"/>
<evidence type="ECO:0000256" key="5">
    <source>
        <dbReference type="RuleBase" id="RU000454"/>
    </source>
</evidence>
<dbReference type="InterPro" id="IPR008139">
    <property type="entry name" value="SaposinB_dom"/>
</dbReference>
<organism evidence="8 9">
    <name type="scientific">Pycnococcus provasolii</name>
    <dbReference type="NCBI Taxonomy" id="41880"/>
    <lineage>
        <taxon>Eukaryota</taxon>
        <taxon>Viridiplantae</taxon>
        <taxon>Chlorophyta</taxon>
        <taxon>Pseudoscourfieldiophyceae</taxon>
        <taxon>Pseudoscourfieldiales</taxon>
        <taxon>Pycnococcaceae</taxon>
        <taxon>Pycnococcus</taxon>
    </lineage>
</organism>
<evidence type="ECO:0000256" key="3">
    <source>
        <dbReference type="ARBA" id="ARBA00023180"/>
    </source>
</evidence>
<dbReference type="OrthoDB" id="771136at2759"/>
<evidence type="ECO:0000313" key="8">
    <source>
        <dbReference type="EMBL" id="GHP06121.1"/>
    </source>
</evidence>
<keyword evidence="3" id="KW-0325">Glycoprotein</keyword>
<evidence type="ECO:0000259" key="6">
    <source>
        <dbReference type="PROSITE" id="PS50015"/>
    </source>
</evidence>
<evidence type="ECO:0000259" key="7">
    <source>
        <dbReference type="PROSITE" id="PS51767"/>
    </source>
</evidence>
<dbReference type="GO" id="GO:0006629">
    <property type="term" value="P:lipid metabolic process"/>
    <property type="evidence" value="ECO:0007669"/>
    <property type="project" value="InterPro"/>
</dbReference>
<dbReference type="PRINTS" id="PR00792">
    <property type="entry name" value="PEPSIN"/>
</dbReference>
<comment type="caution">
    <text evidence="8">The sequence shown here is derived from an EMBL/GenBank/DDBJ whole genome shotgun (WGS) entry which is preliminary data.</text>
</comment>
<dbReference type="Gene3D" id="2.40.70.10">
    <property type="entry name" value="Acid Proteases"/>
    <property type="match status" value="1"/>
</dbReference>
<keyword evidence="2 4" id="KW-1015">Disulfide bond</keyword>
<evidence type="ECO:0008006" key="10">
    <source>
        <dbReference type="Google" id="ProtNLM"/>
    </source>
</evidence>
<evidence type="ECO:0000313" key="9">
    <source>
        <dbReference type="Proteomes" id="UP000660262"/>
    </source>
</evidence>
<dbReference type="PROSITE" id="PS51767">
    <property type="entry name" value="PEPTIDASE_A1"/>
    <property type="match status" value="1"/>
</dbReference>
<gene>
    <name evidence="8" type="ORF">PPROV_000486800</name>
</gene>
<dbReference type="InterPro" id="IPR033121">
    <property type="entry name" value="PEPTIDASE_A1"/>
</dbReference>
<dbReference type="GO" id="GO:0006508">
    <property type="term" value="P:proteolysis"/>
    <property type="evidence" value="ECO:0007669"/>
    <property type="project" value="UniProtKB-KW"/>
</dbReference>
<evidence type="ECO:0000256" key="2">
    <source>
        <dbReference type="ARBA" id="ARBA00023157"/>
    </source>
</evidence>